<dbReference type="EMBL" id="CP111022">
    <property type="protein sequence ID" value="WAR20334.1"/>
    <property type="molecule type" value="Genomic_DNA"/>
</dbReference>
<sequence>MAAIIPTAWFLHTNLDKLLLRSIVWLLKITLFTIHCPVGHSGCPANMQYMEPHSEKKMPNATTEELSNEDILVRTLTAMQKLTLECIISMRNLTV</sequence>
<proteinExistence type="predicted"/>
<gene>
    <name evidence="1" type="ORF">MAR_002172</name>
</gene>
<accession>A0ABY7FGN6</accession>
<protein>
    <submittedName>
        <fullName evidence="1">Uncharacterized protein</fullName>
    </submittedName>
</protein>
<name>A0ABY7FGN6_MYAAR</name>
<reference evidence="1" key="1">
    <citation type="submission" date="2022-11" db="EMBL/GenBank/DDBJ databases">
        <title>Centuries of genome instability and evolution in soft-shell clam transmissible cancer (bioRxiv).</title>
        <authorList>
            <person name="Hart S.F.M."/>
            <person name="Yonemitsu M.A."/>
            <person name="Giersch R.M."/>
            <person name="Beal B.F."/>
            <person name="Arriagada G."/>
            <person name="Davis B.W."/>
            <person name="Ostrander E.A."/>
            <person name="Goff S.P."/>
            <person name="Metzger M.J."/>
        </authorList>
    </citation>
    <scope>NUCLEOTIDE SEQUENCE</scope>
    <source>
        <strain evidence="1">MELC-2E11</strain>
        <tissue evidence="1">Siphon/mantle</tissue>
    </source>
</reference>
<evidence type="ECO:0000313" key="1">
    <source>
        <dbReference type="EMBL" id="WAR20334.1"/>
    </source>
</evidence>
<feature type="non-terminal residue" evidence="1">
    <location>
        <position position="95"/>
    </location>
</feature>
<evidence type="ECO:0000313" key="2">
    <source>
        <dbReference type="Proteomes" id="UP001164746"/>
    </source>
</evidence>
<organism evidence="1 2">
    <name type="scientific">Mya arenaria</name>
    <name type="common">Soft-shell clam</name>
    <dbReference type="NCBI Taxonomy" id="6604"/>
    <lineage>
        <taxon>Eukaryota</taxon>
        <taxon>Metazoa</taxon>
        <taxon>Spiralia</taxon>
        <taxon>Lophotrochozoa</taxon>
        <taxon>Mollusca</taxon>
        <taxon>Bivalvia</taxon>
        <taxon>Autobranchia</taxon>
        <taxon>Heteroconchia</taxon>
        <taxon>Euheterodonta</taxon>
        <taxon>Imparidentia</taxon>
        <taxon>Neoheterodontei</taxon>
        <taxon>Myida</taxon>
        <taxon>Myoidea</taxon>
        <taxon>Myidae</taxon>
        <taxon>Mya</taxon>
    </lineage>
</organism>
<dbReference type="Proteomes" id="UP001164746">
    <property type="component" value="Chromosome 11"/>
</dbReference>
<keyword evidence="2" id="KW-1185">Reference proteome</keyword>